<feature type="compositionally biased region" description="Low complexity" evidence="6">
    <location>
        <begin position="10"/>
        <end position="21"/>
    </location>
</feature>
<name>A0A6G1I5B8_9PEZI</name>
<proteinExistence type="predicted"/>
<dbReference type="Pfam" id="PF00096">
    <property type="entry name" value="zf-C2H2"/>
    <property type="match status" value="4"/>
</dbReference>
<dbReference type="Gene3D" id="3.30.160.60">
    <property type="entry name" value="Classic Zinc Finger"/>
    <property type="match status" value="5"/>
</dbReference>
<dbReference type="InterPro" id="IPR036236">
    <property type="entry name" value="Znf_C2H2_sf"/>
</dbReference>
<evidence type="ECO:0000256" key="1">
    <source>
        <dbReference type="ARBA" id="ARBA00022723"/>
    </source>
</evidence>
<dbReference type="InterPro" id="IPR013087">
    <property type="entry name" value="Znf_C2H2_type"/>
</dbReference>
<sequence>MRDHSEQSARPRASRARSSAPKQSTDPDSVKPDNEAEPTPTGLPTPNPSPEESHGGRPLIYYCTEDGCDRVFSRPCRLEEHIRSHNGERPFACHFDGCGKTFQRDYHLSRHVNGAHKNIRDYFCDREGCDKSFSTAQRLKEHIKRHDKRNEFTCTGFPPCGEVFRKRSTLQAHIAAQHHGLKAFECPHNDPITGSPCGSGFNTQGRLNEHIARNHSGPRYVCTICASHTSIQDDGSGKPPHITFQFYRYSDLRAHNEAVHPLSCPHCRTACTSQREMNRHLELQHPEYAPTPTLVAQFPCPEEGCDRIFTKYGNLKIHISSVHLKVRGFVCGVTDLSTSKRLEGLQWDPETDGCLKSYLGKAALEDHVRTEHLGLVRWAKRGAQREGDEDEDAEQRPVKKQRRGKAPGLTVSAASLLTGVGYEQSGRHISCVIPQCEHRFFREYDLRLHLDTAHGKAKMEVEELIAELRGFDDEIFWIGGVDPASDGRLESGRFSSLDWLTEQAEARAAEEETVESITRQVSKMRSGVELQDSNIDPALLGDGPAEEDDKALGLSKFDDVVWTNLSEALGSGNGRSAGAHT</sequence>
<evidence type="ECO:0000256" key="6">
    <source>
        <dbReference type="SAM" id="MobiDB-lite"/>
    </source>
</evidence>
<feature type="domain" description="C2H2-type" evidence="7">
    <location>
        <begin position="152"/>
        <end position="183"/>
    </location>
</feature>
<feature type="domain" description="C2H2-type" evidence="7">
    <location>
        <begin position="298"/>
        <end position="328"/>
    </location>
</feature>
<keyword evidence="2" id="KW-0677">Repeat</keyword>
<feature type="region of interest" description="Disordered" evidence="6">
    <location>
        <begin position="1"/>
        <end position="56"/>
    </location>
</feature>
<keyword evidence="1" id="KW-0479">Metal-binding</keyword>
<dbReference type="PANTHER" id="PTHR19818">
    <property type="entry name" value="ZINC FINGER PROTEIN ZIC AND GLI"/>
    <property type="match status" value="1"/>
</dbReference>
<dbReference type="Proteomes" id="UP000799640">
    <property type="component" value="Unassembled WGS sequence"/>
</dbReference>
<dbReference type="GO" id="GO:0000978">
    <property type="term" value="F:RNA polymerase II cis-regulatory region sequence-specific DNA binding"/>
    <property type="evidence" value="ECO:0007669"/>
    <property type="project" value="TreeGrafter"/>
</dbReference>
<dbReference type="FunFam" id="3.30.160.60:FF:000125">
    <property type="entry name" value="Putative zinc finger protein 143"/>
    <property type="match status" value="1"/>
</dbReference>
<gene>
    <name evidence="8" type="ORF">EJ06DRAFT_490186</name>
</gene>
<keyword evidence="4" id="KW-0862">Zinc</keyword>
<dbReference type="PROSITE" id="PS50157">
    <property type="entry name" value="ZINC_FINGER_C2H2_2"/>
    <property type="match status" value="6"/>
</dbReference>
<dbReference type="SMART" id="SM00355">
    <property type="entry name" value="ZnF_C2H2"/>
    <property type="match status" value="10"/>
</dbReference>
<evidence type="ECO:0000256" key="3">
    <source>
        <dbReference type="ARBA" id="ARBA00022771"/>
    </source>
</evidence>
<protein>
    <recommendedName>
        <fullName evidence="7">C2H2-type domain-containing protein</fullName>
    </recommendedName>
</protein>
<dbReference type="PROSITE" id="PS00028">
    <property type="entry name" value="ZINC_FINGER_C2H2_1"/>
    <property type="match status" value="6"/>
</dbReference>
<feature type="domain" description="C2H2-type" evidence="7">
    <location>
        <begin position="122"/>
        <end position="151"/>
    </location>
</feature>
<dbReference type="PANTHER" id="PTHR19818:SF139">
    <property type="entry name" value="PAIR-RULE PROTEIN ODD-PAIRED"/>
    <property type="match status" value="1"/>
</dbReference>
<evidence type="ECO:0000259" key="7">
    <source>
        <dbReference type="PROSITE" id="PS50157"/>
    </source>
</evidence>
<dbReference type="InterPro" id="IPR050329">
    <property type="entry name" value="GLI_C2H2-zinc-finger"/>
</dbReference>
<evidence type="ECO:0000256" key="2">
    <source>
        <dbReference type="ARBA" id="ARBA00022737"/>
    </source>
</evidence>
<keyword evidence="9" id="KW-1185">Reference proteome</keyword>
<reference evidence="8" key="1">
    <citation type="journal article" date="2020" name="Stud. Mycol.">
        <title>101 Dothideomycetes genomes: a test case for predicting lifestyles and emergence of pathogens.</title>
        <authorList>
            <person name="Haridas S."/>
            <person name="Albert R."/>
            <person name="Binder M."/>
            <person name="Bloem J."/>
            <person name="Labutti K."/>
            <person name="Salamov A."/>
            <person name="Andreopoulos B."/>
            <person name="Baker S."/>
            <person name="Barry K."/>
            <person name="Bills G."/>
            <person name="Bluhm B."/>
            <person name="Cannon C."/>
            <person name="Castanera R."/>
            <person name="Culley D."/>
            <person name="Daum C."/>
            <person name="Ezra D."/>
            <person name="Gonzalez J."/>
            <person name="Henrissat B."/>
            <person name="Kuo A."/>
            <person name="Liang C."/>
            <person name="Lipzen A."/>
            <person name="Lutzoni F."/>
            <person name="Magnuson J."/>
            <person name="Mondo S."/>
            <person name="Nolan M."/>
            <person name="Ohm R."/>
            <person name="Pangilinan J."/>
            <person name="Park H.-J."/>
            <person name="Ramirez L."/>
            <person name="Alfaro M."/>
            <person name="Sun H."/>
            <person name="Tritt A."/>
            <person name="Yoshinaga Y."/>
            <person name="Zwiers L.-H."/>
            <person name="Turgeon B."/>
            <person name="Goodwin S."/>
            <person name="Spatafora J."/>
            <person name="Crous P."/>
            <person name="Grigoriev I."/>
        </authorList>
    </citation>
    <scope>NUCLEOTIDE SEQUENCE</scope>
    <source>
        <strain evidence="8">CBS 262.69</strain>
    </source>
</reference>
<dbReference type="OrthoDB" id="4748970at2759"/>
<feature type="domain" description="C2H2-type" evidence="7">
    <location>
        <begin position="61"/>
        <end position="90"/>
    </location>
</feature>
<dbReference type="GO" id="GO:0045944">
    <property type="term" value="P:positive regulation of transcription by RNA polymerase II"/>
    <property type="evidence" value="ECO:0007669"/>
    <property type="project" value="UniProtKB-ARBA"/>
</dbReference>
<accession>A0A6G1I5B8</accession>
<evidence type="ECO:0000313" key="8">
    <source>
        <dbReference type="EMBL" id="KAF2403247.1"/>
    </source>
</evidence>
<feature type="region of interest" description="Disordered" evidence="6">
    <location>
        <begin position="384"/>
        <end position="407"/>
    </location>
</feature>
<keyword evidence="3 5" id="KW-0863">Zinc-finger</keyword>
<dbReference type="GO" id="GO:0000981">
    <property type="term" value="F:DNA-binding transcription factor activity, RNA polymerase II-specific"/>
    <property type="evidence" value="ECO:0007669"/>
    <property type="project" value="UniProtKB-ARBA"/>
</dbReference>
<feature type="domain" description="C2H2-type" evidence="7">
    <location>
        <begin position="184"/>
        <end position="220"/>
    </location>
</feature>
<evidence type="ECO:0000313" key="9">
    <source>
        <dbReference type="Proteomes" id="UP000799640"/>
    </source>
</evidence>
<evidence type="ECO:0000256" key="5">
    <source>
        <dbReference type="PROSITE-ProRule" id="PRU00042"/>
    </source>
</evidence>
<dbReference type="EMBL" id="ML996690">
    <property type="protein sequence ID" value="KAF2403247.1"/>
    <property type="molecule type" value="Genomic_DNA"/>
</dbReference>
<dbReference type="AlphaFoldDB" id="A0A6G1I5B8"/>
<dbReference type="InterPro" id="IPR057540">
    <property type="entry name" value="Znf_SUZ12"/>
</dbReference>
<dbReference type="GO" id="GO:0005634">
    <property type="term" value="C:nucleus"/>
    <property type="evidence" value="ECO:0007669"/>
    <property type="project" value="TreeGrafter"/>
</dbReference>
<feature type="domain" description="C2H2-type" evidence="7">
    <location>
        <begin position="91"/>
        <end position="121"/>
    </location>
</feature>
<evidence type="ECO:0000256" key="4">
    <source>
        <dbReference type="ARBA" id="ARBA00022833"/>
    </source>
</evidence>
<dbReference type="GO" id="GO:0008270">
    <property type="term" value="F:zinc ion binding"/>
    <property type="evidence" value="ECO:0007669"/>
    <property type="project" value="UniProtKB-KW"/>
</dbReference>
<organism evidence="8 9">
    <name type="scientific">Trichodelitschia bisporula</name>
    <dbReference type="NCBI Taxonomy" id="703511"/>
    <lineage>
        <taxon>Eukaryota</taxon>
        <taxon>Fungi</taxon>
        <taxon>Dikarya</taxon>
        <taxon>Ascomycota</taxon>
        <taxon>Pezizomycotina</taxon>
        <taxon>Dothideomycetes</taxon>
        <taxon>Dothideomycetes incertae sedis</taxon>
        <taxon>Phaeotrichales</taxon>
        <taxon>Phaeotrichaceae</taxon>
        <taxon>Trichodelitschia</taxon>
    </lineage>
</organism>
<dbReference type="Pfam" id="PF23320">
    <property type="entry name" value="Zn_SUZ12"/>
    <property type="match status" value="1"/>
</dbReference>
<dbReference type="SUPFAM" id="SSF57667">
    <property type="entry name" value="beta-beta-alpha zinc fingers"/>
    <property type="match status" value="3"/>
</dbReference>